<keyword evidence="6" id="KW-1185">Reference proteome</keyword>
<dbReference type="SMART" id="SM00225">
    <property type="entry name" value="BTB"/>
    <property type="match status" value="2"/>
</dbReference>
<proteinExistence type="predicted"/>
<dbReference type="Pfam" id="PF00651">
    <property type="entry name" value="BTB"/>
    <property type="match status" value="2"/>
</dbReference>
<dbReference type="PANTHER" id="PTHR46231">
    <property type="entry name" value="ANKYRIN REPEAT AND BTB/POZ DOMAIN-CONTAINING PROTEIN 1"/>
    <property type="match status" value="1"/>
</dbReference>
<keyword evidence="1" id="KW-0677">Repeat</keyword>
<protein>
    <recommendedName>
        <fullName evidence="4">BTB domain-containing protein</fullName>
    </recommendedName>
</protein>
<dbReference type="InterPro" id="IPR044515">
    <property type="entry name" value="ABTB1"/>
</dbReference>
<dbReference type="GO" id="GO:0005737">
    <property type="term" value="C:cytoplasm"/>
    <property type="evidence" value="ECO:0007669"/>
    <property type="project" value="TreeGrafter"/>
</dbReference>
<feature type="repeat" description="ANK" evidence="3">
    <location>
        <begin position="35"/>
        <end position="67"/>
    </location>
</feature>
<gene>
    <name evidence="5" type="ORF">DPMN_017185</name>
</gene>
<dbReference type="Gene3D" id="1.25.40.20">
    <property type="entry name" value="Ankyrin repeat-containing domain"/>
    <property type="match status" value="1"/>
</dbReference>
<evidence type="ECO:0000256" key="1">
    <source>
        <dbReference type="ARBA" id="ARBA00022737"/>
    </source>
</evidence>
<feature type="domain" description="BTB" evidence="4">
    <location>
        <begin position="271"/>
        <end position="343"/>
    </location>
</feature>
<reference evidence="5" key="1">
    <citation type="journal article" date="2019" name="bioRxiv">
        <title>The Genome of the Zebra Mussel, Dreissena polymorpha: A Resource for Invasive Species Research.</title>
        <authorList>
            <person name="McCartney M.A."/>
            <person name="Auch B."/>
            <person name="Kono T."/>
            <person name="Mallez S."/>
            <person name="Zhang Y."/>
            <person name="Obille A."/>
            <person name="Becker A."/>
            <person name="Abrahante J.E."/>
            <person name="Garbe J."/>
            <person name="Badalamenti J.P."/>
            <person name="Herman A."/>
            <person name="Mangelson H."/>
            <person name="Liachko I."/>
            <person name="Sullivan S."/>
            <person name="Sone E.D."/>
            <person name="Koren S."/>
            <person name="Silverstein K.A.T."/>
            <person name="Beckman K.B."/>
            <person name="Gohl D.M."/>
        </authorList>
    </citation>
    <scope>NUCLEOTIDE SEQUENCE</scope>
    <source>
        <strain evidence="5">Duluth1</strain>
        <tissue evidence="5">Whole animal</tissue>
    </source>
</reference>
<dbReference type="CDD" id="cd18296">
    <property type="entry name" value="BTB2_POZ_ABTB1_BPOZ1"/>
    <property type="match status" value="1"/>
</dbReference>
<dbReference type="PROSITE" id="PS50297">
    <property type="entry name" value="ANK_REP_REGION"/>
    <property type="match status" value="1"/>
</dbReference>
<dbReference type="Gene3D" id="3.30.710.10">
    <property type="entry name" value="Potassium Channel Kv1.1, Chain A"/>
    <property type="match status" value="2"/>
</dbReference>
<dbReference type="AlphaFoldDB" id="A0A9D4NE86"/>
<dbReference type="InterPro" id="IPR000210">
    <property type="entry name" value="BTB/POZ_dom"/>
</dbReference>
<sequence>MDQHELIISCRRGDISRAKYLVETKEISVNIRDKWDSTPLYYACLCGHEELVKYLLENGARCEANTFDGERCLYGALTDSIKKLLLSYNMVSSKVMRRDLYDELLRRLQEPGNYHDVVFNVRGRKFPAHRCILSARSSYFSELFRTRWKGRIEIVLKHQLIVPEAFEQILEYLYSGQMEVSVQEVDPCVALARQCRLLQLISLIEERLQKQTEFAMSKPGVQVTSLVVEQTDKWQLQLDFGSLADAALPQELCSLSTGELPFEPEFAWMYSDIVFLVGPHKFYCHKAFFCVRSDYFKALVRDHFGEGSMSEEDIPVIEIHDVSTAVFVCVMYYIYQDSCELTEDNVYDVMCAADMFLLPGLKRFCANGMAKFLTVNDVVMVLKTSRMFNLPRLEDQCAEYMAEHLDQVLELKEFMELVKSDAAEVKDRADTDSIDIIDSVRFHLTNFIQTYSEMREAEESLKAIDEFLLSLGLEC</sequence>
<dbReference type="PROSITE" id="PS50097">
    <property type="entry name" value="BTB"/>
    <property type="match status" value="2"/>
</dbReference>
<evidence type="ECO:0000256" key="3">
    <source>
        <dbReference type="PROSITE-ProRule" id="PRU00023"/>
    </source>
</evidence>
<accession>A0A9D4NE86</accession>
<dbReference type="SUPFAM" id="SSF48403">
    <property type="entry name" value="Ankyrin repeat"/>
    <property type="match status" value="1"/>
</dbReference>
<dbReference type="CDD" id="cd18497">
    <property type="entry name" value="BACK_ABTB1_BPOZ"/>
    <property type="match status" value="1"/>
</dbReference>
<dbReference type="Pfam" id="PF12796">
    <property type="entry name" value="Ank_2"/>
    <property type="match status" value="1"/>
</dbReference>
<dbReference type="FunFam" id="1.25.40.20:FF:000115">
    <property type="entry name" value="Ankyrin repeat and BTB/POZ domain-containing protein 1"/>
    <property type="match status" value="1"/>
</dbReference>
<dbReference type="PANTHER" id="PTHR46231:SF1">
    <property type="entry name" value="ANKYRIN REPEAT AND BTB_POZ DOMAIN-CONTAINING PROTEIN 1"/>
    <property type="match status" value="1"/>
</dbReference>
<reference evidence="5" key="2">
    <citation type="submission" date="2020-11" db="EMBL/GenBank/DDBJ databases">
        <authorList>
            <person name="McCartney M.A."/>
            <person name="Auch B."/>
            <person name="Kono T."/>
            <person name="Mallez S."/>
            <person name="Becker A."/>
            <person name="Gohl D.M."/>
            <person name="Silverstein K.A.T."/>
            <person name="Koren S."/>
            <person name="Bechman K.B."/>
            <person name="Herman A."/>
            <person name="Abrahante J.E."/>
            <person name="Garbe J."/>
        </authorList>
    </citation>
    <scope>NUCLEOTIDE SEQUENCE</scope>
    <source>
        <strain evidence="5">Duluth1</strain>
        <tissue evidence="5">Whole animal</tissue>
    </source>
</reference>
<dbReference type="SUPFAM" id="SSF54695">
    <property type="entry name" value="POZ domain"/>
    <property type="match status" value="2"/>
</dbReference>
<dbReference type="Proteomes" id="UP000828390">
    <property type="component" value="Unassembled WGS sequence"/>
</dbReference>
<name>A0A9D4NE86_DREPO</name>
<organism evidence="5 6">
    <name type="scientific">Dreissena polymorpha</name>
    <name type="common">Zebra mussel</name>
    <name type="synonym">Mytilus polymorpha</name>
    <dbReference type="NCBI Taxonomy" id="45954"/>
    <lineage>
        <taxon>Eukaryota</taxon>
        <taxon>Metazoa</taxon>
        <taxon>Spiralia</taxon>
        <taxon>Lophotrochozoa</taxon>
        <taxon>Mollusca</taxon>
        <taxon>Bivalvia</taxon>
        <taxon>Autobranchia</taxon>
        <taxon>Heteroconchia</taxon>
        <taxon>Euheterodonta</taxon>
        <taxon>Imparidentia</taxon>
        <taxon>Neoheterodontei</taxon>
        <taxon>Myida</taxon>
        <taxon>Dreissenoidea</taxon>
        <taxon>Dreissenidae</taxon>
        <taxon>Dreissena</taxon>
    </lineage>
</organism>
<dbReference type="InterPro" id="IPR011333">
    <property type="entry name" value="SKP1/BTB/POZ_sf"/>
</dbReference>
<feature type="domain" description="BTB" evidence="4">
    <location>
        <begin position="115"/>
        <end position="182"/>
    </location>
</feature>
<evidence type="ECO:0000259" key="4">
    <source>
        <dbReference type="PROSITE" id="PS50097"/>
    </source>
</evidence>
<evidence type="ECO:0000313" key="5">
    <source>
        <dbReference type="EMBL" id="KAH3893046.1"/>
    </source>
</evidence>
<dbReference type="PROSITE" id="PS50088">
    <property type="entry name" value="ANK_REPEAT"/>
    <property type="match status" value="1"/>
</dbReference>
<evidence type="ECO:0000256" key="2">
    <source>
        <dbReference type="ARBA" id="ARBA00023043"/>
    </source>
</evidence>
<dbReference type="GO" id="GO:0000151">
    <property type="term" value="C:ubiquitin ligase complex"/>
    <property type="evidence" value="ECO:0007669"/>
    <property type="project" value="TreeGrafter"/>
</dbReference>
<dbReference type="InterPro" id="IPR036770">
    <property type="entry name" value="Ankyrin_rpt-contain_sf"/>
</dbReference>
<dbReference type="InterPro" id="IPR002110">
    <property type="entry name" value="Ankyrin_rpt"/>
</dbReference>
<comment type="caution">
    <text evidence="5">The sequence shown here is derived from an EMBL/GenBank/DDBJ whole genome shotgun (WGS) entry which is preliminary data.</text>
</comment>
<dbReference type="OrthoDB" id="684045at2759"/>
<dbReference type="SMART" id="SM00248">
    <property type="entry name" value="ANK"/>
    <property type="match status" value="2"/>
</dbReference>
<keyword evidence="2 3" id="KW-0040">ANK repeat</keyword>
<dbReference type="EMBL" id="JAIWYP010000001">
    <property type="protein sequence ID" value="KAH3893046.1"/>
    <property type="molecule type" value="Genomic_DNA"/>
</dbReference>
<dbReference type="CDD" id="cd18295">
    <property type="entry name" value="BTB1_POZ_ABTB1_BPOZ1"/>
    <property type="match status" value="1"/>
</dbReference>
<evidence type="ECO:0000313" key="6">
    <source>
        <dbReference type="Proteomes" id="UP000828390"/>
    </source>
</evidence>